<dbReference type="EMBL" id="CAKKNT010000063">
    <property type="protein sequence ID" value="CAH0419519.1"/>
    <property type="molecule type" value="Genomic_DNA"/>
</dbReference>
<evidence type="ECO:0008006" key="5">
    <source>
        <dbReference type="Google" id="ProtNLM"/>
    </source>
</evidence>
<reference evidence="2 4" key="1">
    <citation type="submission" date="2021-11" db="EMBL/GenBank/DDBJ databases">
        <authorList>
            <person name="Depoorter E."/>
        </authorList>
    </citation>
    <scope>NUCLEOTIDE SEQUENCE [LARGE SCALE GENOMIC DNA]</scope>
    <source>
        <strain evidence="2 4">LMG 24286</strain>
    </source>
</reference>
<evidence type="ECO:0000313" key="2">
    <source>
        <dbReference type="EMBL" id="CAH0418159.1"/>
    </source>
</evidence>
<accession>A0ABN8BNR3</accession>
<organism evidence="2 4">
    <name type="scientific">Periweissella ghanensis</name>
    <dbReference type="NCBI Taxonomy" id="467997"/>
    <lineage>
        <taxon>Bacteria</taxon>
        <taxon>Bacillati</taxon>
        <taxon>Bacillota</taxon>
        <taxon>Bacilli</taxon>
        <taxon>Lactobacillales</taxon>
        <taxon>Lactobacillaceae</taxon>
        <taxon>Periweissella</taxon>
    </lineage>
</organism>
<keyword evidence="1" id="KW-0175">Coiled coil</keyword>
<keyword evidence="4" id="KW-1185">Reference proteome</keyword>
<dbReference type="Proteomes" id="UP000789719">
    <property type="component" value="Unassembled WGS sequence"/>
</dbReference>
<evidence type="ECO:0000256" key="1">
    <source>
        <dbReference type="SAM" id="Coils"/>
    </source>
</evidence>
<name>A0ABN8BNR3_9LACO</name>
<evidence type="ECO:0000313" key="3">
    <source>
        <dbReference type="EMBL" id="CAH0419519.1"/>
    </source>
</evidence>
<gene>
    <name evidence="2" type="ORF">WGH24286_00575</name>
    <name evidence="3" type="ORF">WGH24286_02001</name>
</gene>
<sequence>MTPKKIKAAMKAQKQEKSEVEKLKEEVLRLQVENEYLKKLKALVLSREKK</sequence>
<evidence type="ECO:0000313" key="4">
    <source>
        <dbReference type="Proteomes" id="UP000789719"/>
    </source>
</evidence>
<dbReference type="EMBL" id="CAKKNT010000005">
    <property type="protein sequence ID" value="CAH0418159.1"/>
    <property type="molecule type" value="Genomic_DNA"/>
</dbReference>
<comment type="caution">
    <text evidence="2">The sequence shown here is derived from an EMBL/GenBank/DDBJ whole genome shotgun (WGS) entry which is preliminary data.</text>
</comment>
<proteinExistence type="predicted"/>
<protein>
    <recommendedName>
        <fullName evidence="5">Transposase</fullName>
    </recommendedName>
</protein>
<feature type="coiled-coil region" evidence="1">
    <location>
        <begin position="6"/>
        <end position="40"/>
    </location>
</feature>